<dbReference type="Pfam" id="PF01476">
    <property type="entry name" value="LysM"/>
    <property type="match status" value="3"/>
</dbReference>
<dbReference type="PROSITE" id="PS51782">
    <property type="entry name" value="LYSM"/>
    <property type="match status" value="3"/>
</dbReference>
<name>Q7U4V6_PARMW</name>
<dbReference type="CDD" id="cd00118">
    <property type="entry name" value="LysM"/>
    <property type="match status" value="3"/>
</dbReference>
<dbReference type="Proteomes" id="UP000001422">
    <property type="component" value="Chromosome"/>
</dbReference>
<evidence type="ECO:0000256" key="2">
    <source>
        <dbReference type="SAM" id="SignalP"/>
    </source>
</evidence>
<dbReference type="STRING" id="84588.SYNW1957"/>
<feature type="compositionally biased region" description="Polar residues" evidence="1">
    <location>
        <begin position="229"/>
        <end position="238"/>
    </location>
</feature>
<evidence type="ECO:0000256" key="1">
    <source>
        <dbReference type="SAM" id="MobiDB-lite"/>
    </source>
</evidence>
<dbReference type="EMBL" id="BX569694">
    <property type="protein sequence ID" value="CAE08472.1"/>
    <property type="molecule type" value="Genomic_DNA"/>
</dbReference>
<feature type="domain" description="LysM" evidence="3">
    <location>
        <begin position="23"/>
        <end position="67"/>
    </location>
</feature>
<dbReference type="SMART" id="SM00257">
    <property type="entry name" value="LysM"/>
    <property type="match status" value="3"/>
</dbReference>
<dbReference type="PANTHER" id="PTHR33734">
    <property type="entry name" value="LYSM DOMAIN-CONTAINING GPI-ANCHORED PROTEIN 2"/>
    <property type="match status" value="1"/>
</dbReference>
<dbReference type="InterPro" id="IPR018392">
    <property type="entry name" value="LysM"/>
</dbReference>
<dbReference type="GO" id="GO:0008932">
    <property type="term" value="F:lytic endotransglycosylase activity"/>
    <property type="evidence" value="ECO:0007669"/>
    <property type="project" value="TreeGrafter"/>
</dbReference>
<reference evidence="4 5" key="1">
    <citation type="journal article" date="2003" name="Nature">
        <title>The genome of a motile marine Synechococcus.</title>
        <authorList>
            <person name="Palenik B."/>
            <person name="Brahamsha B."/>
            <person name="Larimer F."/>
            <person name="Land M."/>
            <person name="Hauser L."/>
            <person name="Chain P."/>
            <person name="Lamerdin J."/>
            <person name="Regala W."/>
            <person name="Allen E.A."/>
            <person name="McCarren J."/>
            <person name="Paulsen I."/>
            <person name="Dufresne A."/>
            <person name="Partensky F."/>
            <person name="Webb E."/>
            <person name="Waterbury J."/>
        </authorList>
    </citation>
    <scope>NUCLEOTIDE SEQUENCE [LARGE SCALE GENOMIC DNA]</scope>
    <source>
        <strain evidence="4 5">WH8102</strain>
    </source>
</reference>
<dbReference type="AlphaFoldDB" id="Q7U4V6"/>
<sequence>MGFKGLAGLVLLTAFLPLAATAATITVQSGETLSEIAHRYGVSTRQLMRLNGLRYSDHIEAGSRLEVPGPRVSAGPGRHRVQPGDTLGDIAARYRVSSRDLMLVNGLRNANHVEVGQTLKLPSNAVIAQAKPKPAPIQVTPGASEHTVGRGQTLTQIARAYQLPVATLIDINAISDPNKVTVGTRLYLKSPEQPLASSGPSNSTTPNTTVVKEVVKAEPKPNANPQPQPTSRSTQAITKSKPKAQPQPTTVAKGADWRTYGPLQVDWANWQPMGGSQVVPSLNAEGQALYLAVNCDAGKLNVTGADGSWKTWASPKSRFEKDLLKDRCQARA</sequence>
<feature type="region of interest" description="Disordered" evidence="1">
    <location>
        <begin position="217"/>
        <end position="256"/>
    </location>
</feature>
<organism evidence="4 5">
    <name type="scientific">Parasynechococcus marenigrum (strain WH8102)</name>
    <dbReference type="NCBI Taxonomy" id="84588"/>
    <lineage>
        <taxon>Bacteria</taxon>
        <taxon>Bacillati</taxon>
        <taxon>Cyanobacteriota</taxon>
        <taxon>Cyanophyceae</taxon>
        <taxon>Synechococcales</taxon>
        <taxon>Prochlorococcaceae</taxon>
        <taxon>Parasynechococcus</taxon>
        <taxon>Parasynechococcus marenigrum</taxon>
    </lineage>
</organism>
<evidence type="ECO:0000313" key="5">
    <source>
        <dbReference type="Proteomes" id="UP000001422"/>
    </source>
</evidence>
<evidence type="ECO:0000313" key="4">
    <source>
        <dbReference type="EMBL" id="CAE08472.1"/>
    </source>
</evidence>
<gene>
    <name evidence="4" type="ordered locus">SYNW1957</name>
</gene>
<dbReference type="RefSeq" id="WP_011128815.1">
    <property type="nucleotide sequence ID" value="NC_005070.1"/>
</dbReference>
<dbReference type="SUPFAM" id="SSF54106">
    <property type="entry name" value="LysM domain"/>
    <property type="match status" value="3"/>
</dbReference>
<dbReference type="InterPro" id="IPR036779">
    <property type="entry name" value="LysM_dom_sf"/>
</dbReference>
<dbReference type="KEGG" id="syw:SYNW1957"/>
<keyword evidence="5" id="KW-1185">Reference proteome</keyword>
<keyword evidence="2" id="KW-0732">Signal</keyword>
<accession>Q7U4V6</accession>
<feature type="domain" description="LysM" evidence="3">
    <location>
        <begin position="77"/>
        <end position="121"/>
    </location>
</feature>
<dbReference type="HOGENOM" id="CLU_042401_0_0_3"/>
<feature type="domain" description="LysM" evidence="3">
    <location>
        <begin position="144"/>
        <end position="188"/>
    </location>
</feature>
<dbReference type="PANTHER" id="PTHR33734:SF22">
    <property type="entry name" value="MEMBRANE-BOUND LYTIC MUREIN TRANSGLYCOSYLASE D"/>
    <property type="match status" value="1"/>
</dbReference>
<feature type="chain" id="PRO_5004291810" evidence="2">
    <location>
        <begin position="23"/>
        <end position="332"/>
    </location>
</feature>
<feature type="signal peptide" evidence="2">
    <location>
        <begin position="1"/>
        <end position="22"/>
    </location>
</feature>
<protein>
    <submittedName>
        <fullName evidence="4">Possible LysM domain</fullName>
    </submittedName>
</protein>
<evidence type="ECO:0000259" key="3">
    <source>
        <dbReference type="PROSITE" id="PS51782"/>
    </source>
</evidence>
<dbReference type="Gene3D" id="3.10.350.10">
    <property type="entry name" value="LysM domain"/>
    <property type="match status" value="3"/>
</dbReference>
<dbReference type="eggNOG" id="COG1388">
    <property type="taxonomic scope" value="Bacteria"/>
</dbReference>
<proteinExistence type="predicted"/>